<feature type="compositionally biased region" description="Low complexity" evidence="1">
    <location>
        <begin position="243"/>
        <end position="252"/>
    </location>
</feature>
<dbReference type="AlphaFoldDB" id="R8BM11"/>
<evidence type="ECO:0000313" key="3">
    <source>
        <dbReference type="Proteomes" id="UP000014074"/>
    </source>
</evidence>
<gene>
    <name evidence="2" type="ORF">UCRPA7_4133</name>
</gene>
<dbReference type="EMBL" id="KB933097">
    <property type="protein sequence ID" value="EOO00367.1"/>
    <property type="molecule type" value="Genomic_DNA"/>
</dbReference>
<dbReference type="GeneID" id="19324553"/>
<evidence type="ECO:0000256" key="1">
    <source>
        <dbReference type="SAM" id="MobiDB-lite"/>
    </source>
</evidence>
<evidence type="ECO:0000313" key="2">
    <source>
        <dbReference type="EMBL" id="EOO00367.1"/>
    </source>
</evidence>
<dbReference type="Proteomes" id="UP000014074">
    <property type="component" value="Unassembled WGS sequence"/>
</dbReference>
<dbReference type="RefSeq" id="XP_007914880.1">
    <property type="nucleotide sequence ID" value="XM_007916689.1"/>
</dbReference>
<reference evidence="3" key="1">
    <citation type="journal article" date="2013" name="Genome Announc.">
        <title>Draft genome sequence of the ascomycete Phaeoacremonium aleophilum strain UCR-PA7, a causal agent of the esca disease complex in grapevines.</title>
        <authorList>
            <person name="Blanco-Ulate B."/>
            <person name="Rolshausen P."/>
            <person name="Cantu D."/>
        </authorList>
    </citation>
    <scope>NUCLEOTIDE SEQUENCE [LARGE SCALE GENOMIC DNA]</scope>
    <source>
        <strain evidence="3">UCR-PA7</strain>
    </source>
</reference>
<accession>R8BM11</accession>
<organism evidence="2 3">
    <name type="scientific">Phaeoacremonium minimum (strain UCR-PA7)</name>
    <name type="common">Esca disease fungus</name>
    <name type="synonym">Togninia minima</name>
    <dbReference type="NCBI Taxonomy" id="1286976"/>
    <lineage>
        <taxon>Eukaryota</taxon>
        <taxon>Fungi</taxon>
        <taxon>Dikarya</taxon>
        <taxon>Ascomycota</taxon>
        <taxon>Pezizomycotina</taxon>
        <taxon>Sordariomycetes</taxon>
        <taxon>Sordariomycetidae</taxon>
        <taxon>Togniniales</taxon>
        <taxon>Togniniaceae</taxon>
        <taxon>Phaeoacremonium</taxon>
    </lineage>
</organism>
<sequence>MIEIAEPQRVHNITCACGPPGATGPAAVTVTETHTVTAPTVTVTQAPGPGSSAGNTVVSQPASVPTQIVYVTAGSTIKPETVTVTAPAAIVTETRTLYVTDGSTIPASTVFVTATATASPVVTTATIVQTQPPRTIYVRGSDTIVPTVVTVTESPTGHPAPITTTTAAQETGSDGGYPTSSIVPPADHHCHKNGTCHNHPGTYSVTQIDLPTFCGISTVMETVHRTVTQTVYPSDPSAAPTLSSGGNSTVSVGGTGSPIMPVHTVIPPRLRDARFEEMRGHYY</sequence>
<feature type="region of interest" description="Disordered" evidence="1">
    <location>
        <begin position="236"/>
        <end position="256"/>
    </location>
</feature>
<name>R8BM11_PHAM7</name>
<feature type="compositionally biased region" description="Polar residues" evidence="1">
    <location>
        <begin position="162"/>
        <end position="175"/>
    </location>
</feature>
<dbReference type="HOGENOM" id="CLU_984141_0_0_1"/>
<feature type="region of interest" description="Disordered" evidence="1">
    <location>
        <begin position="155"/>
        <end position="175"/>
    </location>
</feature>
<proteinExistence type="predicted"/>
<dbReference type="KEGG" id="tmn:UCRPA7_4133"/>
<keyword evidence="3" id="KW-1185">Reference proteome</keyword>
<protein>
    <submittedName>
        <fullName evidence="2">Uncharacterized protein</fullName>
    </submittedName>
</protein>